<feature type="transmembrane region" description="Helical" evidence="8">
    <location>
        <begin position="24"/>
        <end position="45"/>
    </location>
</feature>
<evidence type="ECO:0000313" key="9">
    <source>
        <dbReference type="EMBL" id="MBD8010965.1"/>
    </source>
</evidence>
<keyword evidence="3 6" id="KW-0812">Transmembrane</keyword>
<reference evidence="9 10" key="1">
    <citation type="submission" date="2020-08" db="EMBL/GenBank/DDBJ databases">
        <title>A Genomic Blueprint of the Chicken Gut Microbiome.</title>
        <authorList>
            <person name="Gilroy R."/>
            <person name="Ravi A."/>
            <person name="Getino M."/>
            <person name="Pursley I."/>
            <person name="Horton D.L."/>
            <person name="Alikhan N.-F."/>
            <person name="Baker D."/>
            <person name="Gharbi K."/>
            <person name="Hall N."/>
            <person name="Watson M."/>
            <person name="Adriaenssens E.M."/>
            <person name="Foster-Nyarko E."/>
            <person name="Jarju S."/>
            <person name="Secka A."/>
            <person name="Antonio M."/>
            <person name="Oren A."/>
            <person name="Chaudhuri R."/>
            <person name="La Ragione R.M."/>
            <person name="Hildebrand F."/>
            <person name="Pallen M.J."/>
        </authorList>
    </citation>
    <scope>NUCLEOTIDE SEQUENCE [LARGE SCALE GENOMIC DNA]</scope>
    <source>
        <strain evidence="9 10">Re1</strain>
    </source>
</reference>
<evidence type="ECO:0000256" key="7">
    <source>
        <dbReference type="SAM" id="MobiDB-lite"/>
    </source>
</evidence>
<gene>
    <name evidence="9" type="ORF">H9633_01465</name>
</gene>
<feature type="transmembrane region" description="Helical" evidence="8">
    <location>
        <begin position="223"/>
        <end position="244"/>
    </location>
</feature>
<dbReference type="PRINTS" id="PR00783">
    <property type="entry name" value="MINTRINSICP"/>
</dbReference>
<comment type="subcellular location">
    <subcellularLocation>
        <location evidence="1">Membrane</location>
        <topology evidence="1">Multi-pass membrane protein</topology>
    </subcellularLocation>
</comment>
<organism evidence="9 10">
    <name type="scientific">Microbacterium commune</name>
    <dbReference type="NCBI Taxonomy" id="2762219"/>
    <lineage>
        <taxon>Bacteria</taxon>
        <taxon>Bacillati</taxon>
        <taxon>Actinomycetota</taxon>
        <taxon>Actinomycetes</taxon>
        <taxon>Micrococcales</taxon>
        <taxon>Microbacteriaceae</taxon>
        <taxon>Microbacterium</taxon>
    </lineage>
</organism>
<dbReference type="PANTHER" id="PTHR19139">
    <property type="entry name" value="AQUAPORIN TRANSPORTER"/>
    <property type="match status" value="1"/>
</dbReference>
<feature type="transmembrane region" description="Helical" evidence="8">
    <location>
        <begin position="150"/>
        <end position="171"/>
    </location>
</feature>
<name>A0ABR8W1Q3_9MICO</name>
<comment type="similarity">
    <text evidence="2 6">Belongs to the MIP/aquaporin (TC 1.A.8) family.</text>
</comment>
<feature type="transmembrane region" description="Helical" evidence="8">
    <location>
        <begin position="52"/>
        <end position="72"/>
    </location>
</feature>
<proteinExistence type="inferred from homology"/>
<protein>
    <submittedName>
        <fullName evidence="9">Aquaporin</fullName>
    </submittedName>
</protein>
<keyword evidence="5 8" id="KW-0472">Membrane</keyword>
<evidence type="ECO:0000256" key="5">
    <source>
        <dbReference type="ARBA" id="ARBA00023136"/>
    </source>
</evidence>
<dbReference type="InterPro" id="IPR000425">
    <property type="entry name" value="MIP"/>
</dbReference>
<dbReference type="Gene3D" id="1.20.1080.10">
    <property type="entry name" value="Glycerol uptake facilitator protein"/>
    <property type="match status" value="1"/>
</dbReference>
<dbReference type="RefSeq" id="WP_191711833.1">
    <property type="nucleotide sequence ID" value="NZ_JACSPX010000001.1"/>
</dbReference>
<keyword evidence="10" id="KW-1185">Reference proteome</keyword>
<evidence type="ECO:0000256" key="3">
    <source>
        <dbReference type="ARBA" id="ARBA00022692"/>
    </source>
</evidence>
<dbReference type="InterPro" id="IPR023271">
    <property type="entry name" value="Aquaporin-like"/>
</dbReference>
<dbReference type="EMBL" id="JACSPX010000001">
    <property type="protein sequence ID" value="MBD8010965.1"/>
    <property type="molecule type" value="Genomic_DNA"/>
</dbReference>
<evidence type="ECO:0000256" key="2">
    <source>
        <dbReference type="ARBA" id="ARBA00006175"/>
    </source>
</evidence>
<feature type="region of interest" description="Disordered" evidence="7">
    <location>
        <begin position="255"/>
        <end position="274"/>
    </location>
</feature>
<comment type="caution">
    <text evidence="9">The sequence shown here is derived from an EMBL/GenBank/DDBJ whole genome shotgun (WGS) entry which is preliminary data.</text>
</comment>
<evidence type="ECO:0000313" key="10">
    <source>
        <dbReference type="Proteomes" id="UP000611521"/>
    </source>
</evidence>
<evidence type="ECO:0000256" key="4">
    <source>
        <dbReference type="ARBA" id="ARBA00022989"/>
    </source>
</evidence>
<feature type="transmembrane region" description="Helical" evidence="8">
    <location>
        <begin position="183"/>
        <end position="203"/>
    </location>
</feature>
<keyword evidence="4 8" id="KW-1133">Transmembrane helix</keyword>
<sequence length="274" mass="27585">MTEPRTSDAAAAASRGARLTAEGFGSFLIVFLGIGASLFTTMLFVDPGAGSAVNLTVALAFGIALLAAFSSFSGISGGHFSPAITIGAAAAGRLAWRDVLPYVLAQVVGAVIASTALIVVGLFGPERWLERVQDAGFASTGWGTLSPGGFGMPAVIVIEVILTVLLVLVFLSVTHPVRRSAAAGVAIGLTFAAVQFVAIPVAGGAGNPARSIATAIYGGIDPLAQLWVFLVFPALAAAAVGVAYRALFDGTVDSEGVQPDGDESDGGEVPLSRP</sequence>
<feature type="transmembrane region" description="Helical" evidence="8">
    <location>
        <begin position="103"/>
        <end position="124"/>
    </location>
</feature>
<accession>A0ABR8W1Q3</accession>
<evidence type="ECO:0000256" key="1">
    <source>
        <dbReference type="ARBA" id="ARBA00004141"/>
    </source>
</evidence>
<evidence type="ECO:0000256" key="6">
    <source>
        <dbReference type="RuleBase" id="RU000477"/>
    </source>
</evidence>
<evidence type="ECO:0000256" key="8">
    <source>
        <dbReference type="SAM" id="Phobius"/>
    </source>
</evidence>
<dbReference type="PANTHER" id="PTHR19139:SF199">
    <property type="entry name" value="MIP17260P"/>
    <property type="match status" value="1"/>
</dbReference>
<dbReference type="SUPFAM" id="SSF81338">
    <property type="entry name" value="Aquaporin-like"/>
    <property type="match status" value="1"/>
</dbReference>
<dbReference type="Proteomes" id="UP000611521">
    <property type="component" value="Unassembled WGS sequence"/>
</dbReference>
<keyword evidence="6" id="KW-0813">Transport</keyword>
<dbReference type="Pfam" id="PF00230">
    <property type="entry name" value="MIP"/>
    <property type="match status" value="1"/>
</dbReference>
<dbReference type="InterPro" id="IPR034294">
    <property type="entry name" value="Aquaporin_transptr"/>
</dbReference>